<sequence>MRTDVALMPLFLIYHHLYLSSSISIIIYHPVQFSDYPSTANSLAQPIGKTRTQTSSSFVHRTTLIAT</sequence>
<evidence type="ECO:0000256" key="1">
    <source>
        <dbReference type="SAM" id="Phobius"/>
    </source>
</evidence>
<proteinExistence type="predicted"/>
<keyword evidence="1" id="KW-1133">Transmembrane helix</keyword>
<accession>A0A9P5ZPX5</accession>
<keyword evidence="1" id="KW-0812">Transmembrane</keyword>
<dbReference type="EMBL" id="MU154619">
    <property type="protein sequence ID" value="KAF9491465.1"/>
    <property type="molecule type" value="Genomic_DNA"/>
</dbReference>
<reference evidence="2" key="1">
    <citation type="submission" date="2020-11" db="EMBL/GenBank/DDBJ databases">
        <authorList>
            <consortium name="DOE Joint Genome Institute"/>
            <person name="Ahrendt S."/>
            <person name="Riley R."/>
            <person name="Andreopoulos W."/>
            <person name="Labutti K."/>
            <person name="Pangilinan J."/>
            <person name="Ruiz-Duenas F.J."/>
            <person name="Barrasa J.M."/>
            <person name="Sanchez-Garcia M."/>
            <person name="Camarero S."/>
            <person name="Miyauchi S."/>
            <person name="Serrano A."/>
            <person name="Linde D."/>
            <person name="Babiker R."/>
            <person name="Drula E."/>
            <person name="Ayuso-Fernandez I."/>
            <person name="Pacheco R."/>
            <person name="Padilla G."/>
            <person name="Ferreira P."/>
            <person name="Barriuso J."/>
            <person name="Kellner H."/>
            <person name="Castanera R."/>
            <person name="Alfaro M."/>
            <person name="Ramirez L."/>
            <person name="Pisabarro A.G."/>
            <person name="Kuo A."/>
            <person name="Tritt A."/>
            <person name="Lipzen A."/>
            <person name="He G."/>
            <person name="Yan M."/>
            <person name="Ng V."/>
            <person name="Cullen D."/>
            <person name="Martin F."/>
            <person name="Rosso M.-N."/>
            <person name="Henrissat B."/>
            <person name="Hibbett D."/>
            <person name="Martinez A.T."/>
            <person name="Grigoriev I.V."/>
        </authorList>
    </citation>
    <scope>NUCLEOTIDE SEQUENCE</scope>
    <source>
        <strain evidence="2">ATCC 90797</strain>
    </source>
</reference>
<dbReference type="Proteomes" id="UP000807025">
    <property type="component" value="Unassembled WGS sequence"/>
</dbReference>
<comment type="caution">
    <text evidence="2">The sequence shown here is derived from an EMBL/GenBank/DDBJ whole genome shotgun (WGS) entry which is preliminary data.</text>
</comment>
<keyword evidence="1" id="KW-0472">Membrane</keyword>
<gene>
    <name evidence="2" type="ORF">BDN71DRAFT_1452924</name>
</gene>
<dbReference type="AlphaFoldDB" id="A0A9P5ZPX5"/>
<name>A0A9P5ZPX5_PLEER</name>
<protein>
    <submittedName>
        <fullName evidence="2">Uncharacterized protein</fullName>
    </submittedName>
</protein>
<evidence type="ECO:0000313" key="3">
    <source>
        <dbReference type="Proteomes" id="UP000807025"/>
    </source>
</evidence>
<evidence type="ECO:0000313" key="2">
    <source>
        <dbReference type="EMBL" id="KAF9491465.1"/>
    </source>
</evidence>
<feature type="transmembrane region" description="Helical" evidence="1">
    <location>
        <begin position="6"/>
        <end position="28"/>
    </location>
</feature>
<keyword evidence="3" id="KW-1185">Reference proteome</keyword>
<organism evidence="2 3">
    <name type="scientific">Pleurotus eryngii</name>
    <name type="common">Boletus of the steppes</name>
    <dbReference type="NCBI Taxonomy" id="5323"/>
    <lineage>
        <taxon>Eukaryota</taxon>
        <taxon>Fungi</taxon>
        <taxon>Dikarya</taxon>
        <taxon>Basidiomycota</taxon>
        <taxon>Agaricomycotina</taxon>
        <taxon>Agaricomycetes</taxon>
        <taxon>Agaricomycetidae</taxon>
        <taxon>Agaricales</taxon>
        <taxon>Pleurotineae</taxon>
        <taxon>Pleurotaceae</taxon>
        <taxon>Pleurotus</taxon>
    </lineage>
</organism>